<keyword evidence="2" id="KW-0812">Transmembrane</keyword>
<feature type="signal peptide" evidence="3">
    <location>
        <begin position="1"/>
        <end position="25"/>
    </location>
</feature>
<feature type="domain" description="YncI copper-binding" evidence="4">
    <location>
        <begin position="26"/>
        <end position="143"/>
    </location>
</feature>
<accession>A0ABS4J2L7</accession>
<dbReference type="Gene3D" id="2.60.40.2230">
    <property type="entry name" value="Uncharacterised protein YcnI-like PF07987, DUF1775"/>
    <property type="match status" value="1"/>
</dbReference>
<name>A0ABS4J2L7_9BACL</name>
<feature type="chain" id="PRO_5045167214" evidence="3">
    <location>
        <begin position="26"/>
        <end position="211"/>
    </location>
</feature>
<keyword evidence="2" id="KW-0472">Membrane</keyword>
<proteinExistence type="predicted"/>
<evidence type="ECO:0000259" key="4">
    <source>
        <dbReference type="Pfam" id="PF07987"/>
    </source>
</evidence>
<protein>
    <submittedName>
        <fullName evidence="5">Uncharacterized protein YcnI</fullName>
    </submittedName>
</protein>
<sequence>MVKKMMMNCVILMIGSILFAGIASAHVVVYPTQTTQGSYEKFTVRVPSEEEGTSTVKVEVRFQVDAVSILRFEPKPGWTYEVAKDAENKITGVTWTSEGDGLARIEFGEFSMQGKVADAATQIEWKAYQTYKNGTVVEWTGAEGSQKPSSITLVQAKAAGTSVDSHGQSTTVDEKNSEGDGSSSQTALYLSIAAVVLGALALIVSIARKKA</sequence>
<organism evidence="5 6">
    <name type="scientific">Paenibacillus eucommiae</name>
    <dbReference type="NCBI Taxonomy" id="1355755"/>
    <lineage>
        <taxon>Bacteria</taxon>
        <taxon>Bacillati</taxon>
        <taxon>Bacillota</taxon>
        <taxon>Bacilli</taxon>
        <taxon>Bacillales</taxon>
        <taxon>Paenibacillaceae</taxon>
        <taxon>Paenibacillus</taxon>
    </lineage>
</organism>
<evidence type="ECO:0000256" key="2">
    <source>
        <dbReference type="SAM" id="Phobius"/>
    </source>
</evidence>
<dbReference type="Pfam" id="PF07987">
    <property type="entry name" value="DUF1775"/>
    <property type="match status" value="1"/>
</dbReference>
<evidence type="ECO:0000313" key="5">
    <source>
        <dbReference type="EMBL" id="MBP1993550.1"/>
    </source>
</evidence>
<gene>
    <name evidence="5" type="ORF">J2Z66_005172</name>
</gene>
<keyword evidence="6" id="KW-1185">Reference proteome</keyword>
<evidence type="ECO:0000256" key="1">
    <source>
        <dbReference type="SAM" id="MobiDB-lite"/>
    </source>
</evidence>
<keyword evidence="2" id="KW-1133">Transmembrane helix</keyword>
<feature type="compositionally biased region" description="Polar residues" evidence="1">
    <location>
        <begin position="162"/>
        <end position="171"/>
    </location>
</feature>
<reference evidence="5 6" key="1">
    <citation type="submission" date="2021-03" db="EMBL/GenBank/DDBJ databases">
        <title>Genomic Encyclopedia of Type Strains, Phase IV (KMG-IV): sequencing the most valuable type-strain genomes for metagenomic binning, comparative biology and taxonomic classification.</title>
        <authorList>
            <person name="Goeker M."/>
        </authorList>
    </citation>
    <scope>NUCLEOTIDE SEQUENCE [LARGE SCALE GENOMIC DNA]</scope>
    <source>
        <strain evidence="5 6">DSM 26048</strain>
    </source>
</reference>
<dbReference type="InterPro" id="IPR012533">
    <property type="entry name" value="YcnI-copper_dom"/>
</dbReference>
<dbReference type="CDD" id="cd08545">
    <property type="entry name" value="YcnI_like"/>
    <property type="match status" value="1"/>
</dbReference>
<dbReference type="Proteomes" id="UP001519287">
    <property type="component" value="Unassembled WGS sequence"/>
</dbReference>
<dbReference type="RefSeq" id="WP_245375809.1">
    <property type="nucleotide sequence ID" value="NZ_JAGGLB010000019.1"/>
</dbReference>
<feature type="region of interest" description="Disordered" evidence="1">
    <location>
        <begin position="160"/>
        <end position="182"/>
    </location>
</feature>
<feature type="transmembrane region" description="Helical" evidence="2">
    <location>
        <begin position="187"/>
        <end position="207"/>
    </location>
</feature>
<evidence type="ECO:0000256" key="3">
    <source>
        <dbReference type="SAM" id="SignalP"/>
    </source>
</evidence>
<keyword evidence="3" id="KW-0732">Signal</keyword>
<evidence type="ECO:0000313" key="6">
    <source>
        <dbReference type="Proteomes" id="UP001519287"/>
    </source>
</evidence>
<comment type="caution">
    <text evidence="5">The sequence shown here is derived from an EMBL/GenBank/DDBJ whole genome shotgun (WGS) entry which is preliminary data.</text>
</comment>
<dbReference type="InterPro" id="IPR038507">
    <property type="entry name" value="YcnI-like_sf"/>
</dbReference>
<dbReference type="EMBL" id="JAGGLB010000019">
    <property type="protein sequence ID" value="MBP1993550.1"/>
    <property type="molecule type" value="Genomic_DNA"/>
</dbReference>